<reference evidence="1" key="2">
    <citation type="submission" date="2015-03" db="EMBL/GenBank/DDBJ databases">
        <authorList>
            <person name="Chow C.-E.T."/>
            <person name="Winget D.M."/>
            <person name="White R.A.III."/>
            <person name="Hallam S.J."/>
            <person name="Suttle C.A."/>
        </authorList>
    </citation>
    <scope>NUCLEOTIDE SEQUENCE</scope>
    <source>
        <strain evidence="1">Oxic1_5</strain>
    </source>
</reference>
<accession>A0A0F7LA81</accession>
<dbReference type="EMBL" id="KR029600">
    <property type="protein sequence ID" value="AKH47981.1"/>
    <property type="molecule type" value="Genomic_DNA"/>
</dbReference>
<sequence length="226" mass="25770">MLRLSQWKSNIERNKMAELTLHSDFYKIGEEIETPLKPQLQRAHNSVIRHSALLKTGNKTVGRGFFLGERKVVVMGHLLEKEGQSLNFYDRPKNIHSAFDVTLQETNTGMCVLKARMTPKVGPIKVTNRAVHEDSYVFLLERFARSTKIHRLSLLEDPDKILETGKNKEGEEAMIIEVDKVDIDHFGGLVFNRFGDMLGVVYCRYDGDSVMVMKTASMIDVAERSK</sequence>
<name>A0A0F7LA81_9VIRU</name>
<protein>
    <submittedName>
        <fullName evidence="1">Uncharacterized protein</fullName>
    </submittedName>
</protein>
<reference evidence="1" key="1">
    <citation type="journal article" date="2015" name="Front. Microbiol.">
        <title>Combining genomic sequencing methods to explore viral diversity and reveal potential virus-host interactions.</title>
        <authorList>
            <person name="Chow C.E."/>
            <person name="Winget D.M."/>
            <person name="White R.A.III."/>
            <person name="Hallam S.J."/>
            <person name="Suttle C.A."/>
        </authorList>
    </citation>
    <scope>NUCLEOTIDE SEQUENCE</scope>
    <source>
        <strain evidence="1">Oxic1_5</strain>
    </source>
</reference>
<organism evidence="1">
    <name type="scientific">uncultured marine virus</name>
    <dbReference type="NCBI Taxonomy" id="186617"/>
    <lineage>
        <taxon>Viruses</taxon>
        <taxon>environmental samples</taxon>
    </lineage>
</organism>
<evidence type="ECO:0000313" key="1">
    <source>
        <dbReference type="EMBL" id="AKH47981.1"/>
    </source>
</evidence>
<proteinExistence type="predicted"/>